<evidence type="ECO:0000313" key="3">
    <source>
        <dbReference type="Proteomes" id="UP001356095"/>
    </source>
</evidence>
<gene>
    <name evidence="2" type="ORF">Q8791_19380</name>
</gene>
<sequence length="96" mass="9789">MVPGARHPPCGLLFSALVRPRLGPPAEPEDARPPRFAQGVGLAFAVLGLAGHLAGPERLGTALALLAAFPDTASGFCAGCETYPLARRLTASGRTA</sequence>
<accession>A0ABU7KAW9</accession>
<dbReference type="InterPro" id="IPR025508">
    <property type="entry name" value="DUF4395"/>
</dbReference>
<dbReference type="RefSeq" id="WP_330093155.1">
    <property type="nucleotide sequence ID" value="NZ_JAUZMY010000019.1"/>
</dbReference>
<proteinExistence type="predicted"/>
<keyword evidence="3" id="KW-1185">Reference proteome</keyword>
<dbReference type="EMBL" id="JAUZMY010000019">
    <property type="protein sequence ID" value="MEE2039384.1"/>
    <property type="molecule type" value="Genomic_DNA"/>
</dbReference>
<dbReference type="Proteomes" id="UP001356095">
    <property type="component" value="Unassembled WGS sequence"/>
</dbReference>
<protein>
    <submittedName>
        <fullName evidence="2">DUF4395 domain-containing protein</fullName>
    </submittedName>
</protein>
<evidence type="ECO:0000313" key="2">
    <source>
        <dbReference type="EMBL" id="MEE2039384.1"/>
    </source>
</evidence>
<evidence type="ECO:0000259" key="1">
    <source>
        <dbReference type="Pfam" id="PF14340"/>
    </source>
</evidence>
<feature type="domain" description="DUF4395" evidence="1">
    <location>
        <begin position="3"/>
        <end position="88"/>
    </location>
</feature>
<name>A0ABU7KAW9_9ACTN</name>
<comment type="caution">
    <text evidence="2">The sequence shown here is derived from an EMBL/GenBank/DDBJ whole genome shotgun (WGS) entry which is preliminary data.</text>
</comment>
<reference evidence="2 3" key="1">
    <citation type="submission" date="2023-08" db="EMBL/GenBank/DDBJ databases">
        <authorList>
            <person name="Girao M."/>
            <person name="Carvalho M.F."/>
        </authorList>
    </citation>
    <scope>NUCLEOTIDE SEQUENCE [LARGE SCALE GENOMIC DNA]</scope>
    <source>
        <strain evidence="2 3">CT-R113</strain>
    </source>
</reference>
<dbReference type="Pfam" id="PF14340">
    <property type="entry name" value="DUF4395"/>
    <property type="match status" value="1"/>
</dbReference>
<organism evidence="2 3">
    <name type="scientific">Nocardiopsis codii</name>
    <dbReference type="NCBI Taxonomy" id="3065942"/>
    <lineage>
        <taxon>Bacteria</taxon>
        <taxon>Bacillati</taxon>
        <taxon>Actinomycetota</taxon>
        <taxon>Actinomycetes</taxon>
        <taxon>Streptosporangiales</taxon>
        <taxon>Nocardiopsidaceae</taxon>
        <taxon>Nocardiopsis</taxon>
    </lineage>
</organism>